<keyword evidence="2" id="KW-1185">Reference proteome</keyword>
<proteinExistence type="predicted"/>
<dbReference type="AlphaFoldDB" id="A0A849BQT3"/>
<protein>
    <submittedName>
        <fullName evidence="1">Uncharacterized protein</fullName>
    </submittedName>
</protein>
<sequence length="48" mass="5127">MGGTADRVRLAGEAISALPPTAAELGLSELWSDIRSQLLYNCAPQARR</sequence>
<name>A0A849BQT3_9NOCA</name>
<dbReference type="EMBL" id="JABELX010000001">
    <property type="protein sequence ID" value="NNH68434.1"/>
    <property type="molecule type" value="Genomic_DNA"/>
</dbReference>
<evidence type="ECO:0000313" key="1">
    <source>
        <dbReference type="EMBL" id="NNH68434.1"/>
    </source>
</evidence>
<evidence type="ECO:0000313" key="2">
    <source>
        <dbReference type="Proteomes" id="UP000586827"/>
    </source>
</evidence>
<organism evidence="1 2">
    <name type="scientific">Nocardia uniformis</name>
    <dbReference type="NCBI Taxonomy" id="53432"/>
    <lineage>
        <taxon>Bacteria</taxon>
        <taxon>Bacillati</taxon>
        <taxon>Actinomycetota</taxon>
        <taxon>Actinomycetes</taxon>
        <taxon>Mycobacteriales</taxon>
        <taxon>Nocardiaceae</taxon>
        <taxon>Nocardia</taxon>
    </lineage>
</organism>
<dbReference type="RefSeq" id="WP_157552146.1">
    <property type="nucleotide sequence ID" value="NZ_JABELX010000001.1"/>
</dbReference>
<dbReference type="Proteomes" id="UP000586827">
    <property type="component" value="Unassembled WGS sequence"/>
</dbReference>
<reference evidence="1 2" key="1">
    <citation type="submission" date="2020-05" db="EMBL/GenBank/DDBJ databases">
        <title>MicrobeNet Type strains.</title>
        <authorList>
            <person name="Nicholson A.C."/>
        </authorList>
    </citation>
    <scope>NUCLEOTIDE SEQUENCE [LARGE SCALE GENOMIC DNA]</scope>
    <source>
        <strain evidence="1 2">JCM 3224</strain>
    </source>
</reference>
<accession>A0A849BQT3</accession>
<comment type="caution">
    <text evidence="1">The sequence shown here is derived from an EMBL/GenBank/DDBJ whole genome shotgun (WGS) entry which is preliminary data.</text>
</comment>
<gene>
    <name evidence="1" type="ORF">HLB23_00790</name>
</gene>